<dbReference type="InterPro" id="IPR022846">
    <property type="entry name" value="X_Pro_dipept"/>
</dbReference>
<dbReference type="GO" id="GO:0046872">
    <property type="term" value="F:metal ion binding"/>
    <property type="evidence" value="ECO:0007669"/>
    <property type="project" value="UniProtKB-KW"/>
</dbReference>
<keyword evidence="1 7" id="KW-0645">Protease</keyword>
<evidence type="ECO:0000259" key="8">
    <source>
        <dbReference type="Pfam" id="PF00557"/>
    </source>
</evidence>
<comment type="cofactor">
    <cofactor evidence="7">
        <name>Mn(2+)</name>
        <dbReference type="ChEBI" id="CHEBI:29035"/>
    </cofactor>
    <text evidence="7">Binds 2 manganese ions per subunit.</text>
</comment>
<evidence type="ECO:0000313" key="11">
    <source>
        <dbReference type="Proteomes" id="UP000023464"/>
    </source>
</evidence>
<dbReference type="EC" id="3.4.13.9" evidence="7"/>
<feature type="binding site" evidence="7">
    <location>
        <position position="340"/>
    </location>
    <ligand>
        <name>Mn(2+)</name>
        <dbReference type="ChEBI" id="CHEBI:29035"/>
        <label>1</label>
    </ligand>
</feature>
<protein>
    <recommendedName>
        <fullName evidence="7">Xaa-Pro dipeptidase</fullName>
        <shortName evidence="7">X-Pro dipeptidase</shortName>
        <ecNumber evidence="7">3.4.13.9</ecNumber>
    </recommendedName>
    <alternativeName>
        <fullName evidence="7">Imidodipeptidase</fullName>
    </alternativeName>
    <alternativeName>
        <fullName evidence="7">Proline dipeptidase</fullName>
        <shortName evidence="7">Prolidase</shortName>
    </alternativeName>
</protein>
<keyword evidence="4 7" id="KW-0224">Dipeptidase</keyword>
<dbReference type="Proteomes" id="UP000023464">
    <property type="component" value="Unassembled WGS sequence"/>
</dbReference>
<dbReference type="Gene3D" id="3.90.230.10">
    <property type="entry name" value="Creatinase/methionine aminopeptidase superfamily"/>
    <property type="match status" value="1"/>
</dbReference>
<dbReference type="GO" id="GO:0008235">
    <property type="term" value="F:metalloexopeptidase activity"/>
    <property type="evidence" value="ECO:0007669"/>
    <property type="project" value="UniProtKB-UniRule"/>
</dbReference>
<sequence length="444" mass="50944">MEKLASLYHEHISTLQQRTCEVLARNQFDALLIHSGELQRIFLDDRDYPFKVNAHFKAWVPVTKVPNCWLWVDGINKPKLWFYSPVDYWHSVEPLPTSYWTKEVEMIHLANAGDINAELSTYVKQNVAYIGCSPQRAKEIGFSEHNINPKPVLDYLHFYRSYKTDYELACMREAQKTAIVGHLAAYEAFQAGMSEFDINISYLTATGHRDTDVPYDNIIAMNENAAVLHYTVLQHNVPSEIRSFLIDAGAEYNGYAADITRTYSAKSNNEFSSLIKDMNAEQKALISTIKAGVRYTEYHVQMHHRIAKLLKKYGIVKDISEEVMVEKGLTTPFFPHGIGHPLGLQVHDAAGFMQDDTGAHLAAPDMYHYLRCTRILEPRMVLTIEPGLYFIESLLAPWRESEFNKHFDWNKIGMLKPFGGIRIEDNIVIHANKVENMTRDLQLP</sequence>
<feature type="binding site" evidence="7">
    <location>
        <position position="385"/>
    </location>
    <ligand>
        <name>Mn(2+)</name>
        <dbReference type="ChEBI" id="CHEBI:29035"/>
        <label>1</label>
    </ligand>
</feature>
<keyword evidence="11" id="KW-1185">Reference proteome</keyword>
<comment type="similarity">
    <text evidence="7">Belongs to the peptidase M24B family. Bacterial-type prolidase subfamily.</text>
</comment>
<keyword evidence="2 7" id="KW-0479">Metal-binding</keyword>
<dbReference type="Pfam" id="PF00557">
    <property type="entry name" value="Peptidase_M24"/>
    <property type="match status" value="1"/>
</dbReference>
<dbReference type="SUPFAM" id="SSF55920">
    <property type="entry name" value="Creatinase/aminopeptidase"/>
    <property type="match status" value="1"/>
</dbReference>
<dbReference type="AlphaFoldDB" id="A0A022PHD4"/>
<dbReference type="GO" id="GO:0006508">
    <property type="term" value="P:proteolysis"/>
    <property type="evidence" value="ECO:0007669"/>
    <property type="project" value="UniProtKB-KW"/>
</dbReference>
<dbReference type="Pfam" id="PF21216">
    <property type="entry name" value="PepQ_N"/>
    <property type="match status" value="1"/>
</dbReference>
<dbReference type="InterPro" id="IPR001131">
    <property type="entry name" value="Peptidase_M24B_aminopep-P_CS"/>
</dbReference>
<evidence type="ECO:0000313" key="10">
    <source>
        <dbReference type="EMBL" id="EYU15527.1"/>
    </source>
</evidence>
<keyword evidence="3 7" id="KW-0378">Hydrolase</keyword>
<dbReference type="NCBIfam" id="NF010133">
    <property type="entry name" value="PRK13607.1"/>
    <property type="match status" value="1"/>
</dbReference>
<dbReference type="RefSeq" id="WP_036778284.1">
    <property type="nucleotide sequence ID" value="NZ_CAWLTM010000091.1"/>
</dbReference>
<dbReference type="InterPro" id="IPR000994">
    <property type="entry name" value="Pept_M24"/>
</dbReference>
<dbReference type="GO" id="GO:0102009">
    <property type="term" value="F:proline dipeptidase activity"/>
    <property type="evidence" value="ECO:0007669"/>
    <property type="project" value="UniProtKB-EC"/>
</dbReference>
<dbReference type="GO" id="GO:0005829">
    <property type="term" value="C:cytosol"/>
    <property type="evidence" value="ECO:0007669"/>
    <property type="project" value="TreeGrafter"/>
</dbReference>
<feature type="binding site" evidence="7">
    <location>
        <position position="424"/>
    </location>
    <ligand>
        <name>Mn(2+)</name>
        <dbReference type="ChEBI" id="CHEBI:29035"/>
        <label>2</label>
    </ligand>
</feature>
<dbReference type="InterPro" id="IPR048819">
    <property type="entry name" value="PepQ_N"/>
</dbReference>
<feature type="binding site" evidence="7">
    <location>
        <position position="258"/>
    </location>
    <ligand>
        <name>Mn(2+)</name>
        <dbReference type="ChEBI" id="CHEBI:29035"/>
        <label>1</label>
    </ligand>
</feature>
<gene>
    <name evidence="7" type="primary">pepQ</name>
    <name evidence="10" type="ORF">BA1DRAFT_01970</name>
</gene>
<evidence type="ECO:0000256" key="1">
    <source>
        <dbReference type="ARBA" id="ARBA00022670"/>
    </source>
</evidence>
<comment type="function">
    <text evidence="7">Splits dipeptides with a prolyl residue in the C-terminal position.</text>
</comment>
<dbReference type="PANTHER" id="PTHR43226">
    <property type="entry name" value="XAA-PRO AMINOPEPTIDASE 3"/>
    <property type="match status" value="1"/>
</dbReference>
<evidence type="ECO:0000256" key="3">
    <source>
        <dbReference type="ARBA" id="ARBA00022801"/>
    </source>
</evidence>
<feature type="binding site" evidence="7">
    <location>
        <position position="247"/>
    </location>
    <ligand>
        <name>Mn(2+)</name>
        <dbReference type="ChEBI" id="CHEBI:29035"/>
        <label>2</label>
    </ligand>
</feature>
<comment type="caution">
    <text evidence="10">The sequence shown here is derived from an EMBL/GenBank/DDBJ whole genome shotgun (WGS) entry which is preliminary data.</text>
</comment>
<keyword evidence="5 7" id="KW-0482">Metalloprotease</keyword>
<comment type="catalytic activity">
    <reaction evidence="7">
        <text>Xaa-L-Pro dipeptide + H2O = an L-alpha-amino acid + L-proline</text>
        <dbReference type="Rhea" id="RHEA:76407"/>
        <dbReference type="ChEBI" id="CHEBI:15377"/>
        <dbReference type="ChEBI" id="CHEBI:59869"/>
        <dbReference type="ChEBI" id="CHEBI:60039"/>
        <dbReference type="ChEBI" id="CHEBI:195196"/>
        <dbReference type="EC" id="3.4.13.9"/>
    </reaction>
</comment>
<dbReference type="PATRIC" id="fig|1393736.3.peg.1999"/>
<evidence type="ECO:0000256" key="6">
    <source>
        <dbReference type="ARBA" id="ARBA00023211"/>
    </source>
</evidence>
<organism evidence="10 11">
    <name type="scientific">Photorhabdus aegyptia</name>
    <dbReference type="NCBI Taxonomy" id="2805098"/>
    <lineage>
        <taxon>Bacteria</taxon>
        <taxon>Pseudomonadati</taxon>
        <taxon>Pseudomonadota</taxon>
        <taxon>Gammaproteobacteria</taxon>
        <taxon>Enterobacterales</taxon>
        <taxon>Morganellaceae</taxon>
        <taxon>Photorhabdus</taxon>
    </lineage>
</organism>
<proteinExistence type="inferred from homology"/>
<dbReference type="EMBL" id="JFGV01000024">
    <property type="protein sequence ID" value="EYU15527.1"/>
    <property type="molecule type" value="Genomic_DNA"/>
</dbReference>
<feature type="binding site" evidence="7">
    <location>
        <position position="258"/>
    </location>
    <ligand>
        <name>Mn(2+)</name>
        <dbReference type="ChEBI" id="CHEBI:29035"/>
        <label>2</label>
    </ligand>
</feature>
<dbReference type="Gene3D" id="3.40.350.10">
    <property type="entry name" value="Creatinase/prolidase N-terminal domain"/>
    <property type="match status" value="1"/>
</dbReference>
<dbReference type="PROSITE" id="PS00491">
    <property type="entry name" value="PROLINE_PEPTIDASE"/>
    <property type="match status" value="1"/>
</dbReference>
<accession>A0A022PHD4</accession>
<feature type="domain" description="Xaa-Pro dipeptidase N-terminal" evidence="9">
    <location>
        <begin position="6"/>
        <end position="158"/>
    </location>
</feature>
<evidence type="ECO:0000256" key="2">
    <source>
        <dbReference type="ARBA" id="ARBA00022723"/>
    </source>
</evidence>
<reference evidence="10 11" key="1">
    <citation type="submission" date="2014-03" db="EMBL/GenBank/DDBJ databases">
        <title>Draft Genome of Photorhabdus luminescens BA1, an Egyptian Isolate.</title>
        <authorList>
            <person name="Ghazal S."/>
            <person name="Hurst S.G.IV."/>
            <person name="Morris K."/>
            <person name="Thomas K."/>
            <person name="Tisa L.S."/>
        </authorList>
    </citation>
    <scope>NUCLEOTIDE SEQUENCE [LARGE SCALE GENOMIC DNA]</scope>
    <source>
        <strain evidence="10 11">BA1</strain>
    </source>
</reference>
<dbReference type="InterPro" id="IPR029149">
    <property type="entry name" value="Creatin/AminoP/Spt16_N"/>
</dbReference>
<evidence type="ECO:0000256" key="5">
    <source>
        <dbReference type="ARBA" id="ARBA00023049"/>
    </source>
</evidence>
<evidence type="ECO:0000259" key="9">
    <source>
        <dbReference type="Pfam" id="PF21216"/>
    </source>
</evidence>
<keyword evidence="6 7" id="KW-0464">Manganese</keyword>
<evidence type="ECO:0000256" key="7">
    <source>
        <dbReference type="HAMAP-Rule" id="MF_01279"/>
    </source>
</evidence>
<dbReference type="HAMAP" id="MF_01279">
    <property type="entry name" value="X_Pro_dipeptid"/>
    <property type="match status" value="1"/>
</dbReference>
<feature type="domain" description="Peptidase M24" evidence="8">
    <location>
        <begin position="169"/>
        <end position="430"/>
    </location>
</feature>
<dbReference type="InterPro" id="IPR052433">
    <property type="entry name" value="X-Pro_dipept-like"/>
</dbReference>
<dbReference type="PANTHER" id="PTHR43226:SF8">
    <property type="entry name" value="XAA-PRO DIPEPTIDASE"/>
    <property type="match status" value="1"/>
</dbReference>
<dbReference type="GO" id="GO:0016795">
    <property type="term" value="F:phosphoric triester hydrolase activity"/>
    <property type="evidence" value="ECO:0007669"/>
    <property type="project" value="InterPro"/>
</dbReference>
<evidence type="ECO:0000256" key="4">
    <source>
        <dbReference type="ARBA" id="ARBA00022997"/>
    </source>
</evidence>
<feature type="binding site" evidence="7">
    <location>
        <position position="424"/>
    </location>
    <ligand>
        <name>Mn(2+)</name>
        <dbReference type="ChEBI" id="CHEBI:29035"/>
        <label>1</label>
    </ligand>
</feature>
<dbReference type="InterPro" id="IPR036005">
    <property type="entry name" value="Creatinase/aminopeptidase-like"/>
</dbReference>
<name>A0A022PHD4_9GAMM</name>
<dbReference type="GO" id="GO:0004177">
    <property type="term" value="F:aminopeptidase activity"/>
    <property type="evidence" value="ECO:0007669"/>
    <property type="project" value="TreeGrafter"/>
</dbReference>